<feature type="compositionally biased region" description="Basic and acidic residues" evidence="1">
    <location>
        <begin position="276"/>
        <end position="290"/>
    </location>
</feature>
<feature type="compositionally biased region" description="Polar residues" evidence="1">
    <location>
        <begin position="429"/>
        <end position="439"/>
    </location>
</feature>
<accession>A0A8K0GN03</accession>
<proteinExistence type="predicted"/>
<feature type="compositionally biased region" description="Low complexity" evidence="1">
    <location>
        <begin position="409"/>
        <end position="421"/>
    </location>
</feature>
<dbReference type="OrthoDB" id="6782870at2759"/>
<gene>
    <name evidence="2" type="ORF">ILUMI_02626</name>
</gene>
<feature type="compositionally biased region" description="Basic and acidic residues" evidence="1">
    <location>
        <begin position="468"/>
        <end position="479"/>
    </location>
</feature>
<feature type="compositionally biased region" description="Basic and acidic residues" evidence="1">
    <location>
        <begin position="384"/>
        <end position="406"/>
    </location>
</feature>
<feature type="compositionally biased region" description="Polar residues" evidence="1">
    <location>
        <begin position="496"/>
        <end position="509"/>
    </location>
</feature>
<evidence type="ECO:0000313" key="3">
    <source>
        <dbReference type="Proteomes" id="UP000801492"/>
    </source>
</evidence>
<feature type="compositionally biased region" description="Polar residues" evidence="1">
    <location>
        <begin position="238"/>
        <end position="249"/>
    </location>
</feature>
<evidence type="ECO:0000256" key="1">
    <source>
        <dbReference type="SAM" id="MobiDB-lite"/>
    </source>
</evidence>
<feature type="compositionally biased region" description="Polar residues" evidence="1">
    <location>
        <begin position="156"/>
        <end position="166"/>
    </location>
</feature>
<keyword evidence="3" id="KW-1185">Reference proteome</keyword>
<feature type="compositionally biased region" description="Polar residues" evidence="1">
    <location>
        <begin position="316"/>
        <end position="333"/>
    </location>
</feature>
<feature type="region of interest" description="Disordered" evidence="1">
    <location>
        <begin position="107"/>
        <end position="249"/>
    </location>
</feature>
<protein>
    <submittedName>
        <fullName evidence="2">Uncharacterized protein</fullName>
    </submittedName>
</protein>
<comment type="caution">
    <text evidence="2">The sequence shown here is derived from an EMBL/GenBank/DDBJ whole genome shotgun (WGS) entry which is preliminary data.</text>
</comment>
<organism evidence="2 3">
    <name type="scientific">Ignelater luminosus</name>
    <name type="common">Cucubano</name>
    <name type="synonym">Pyrophorus luminosus</name>
    <dbReference type="NCBI Taxonomy" id="2038154"/>
    <lineage>
        <taxon>Eukaryota</taxon>
        <taxon>Metazoa</taxon>
        <taxon>Ecdysozoa</taxon>
        <taxon>Arthropoda</taxon>
        <taxon>Hexapoda</taxon>
        <taxon>Insecta</taxon>
        <taxon>Pterygota</taxon>
        <taxon>Neoptera</taxon>
        <taxon>Endopterygota</taxon>
        <taxon>Coleoptera</taxon>
        <taxon>Polyphaga</taxon>
        <taxon>Elateriformia</taxon>
        <taxon>Elateroidea</taxon>
        <taxon>Elateridae</taxon>
        <taxon>Agrypninae</taxon>
        <taxon>Pyrophorini</taxon>
        <taxon>Ignelater</taxon>
    </lineage>
</organism>
<feature type="compositionally biased region" description="Basic and acidic residues" evidence="1">
    <location>
        <begin position="537"/>
        <end position="557"/>
    </location>
</feature>
<feature type="compositionally biased region" description="Polar residues" evidence="1">
    <location>
        <begin position="132"/>
        <end position="141"/>
    </location>
</feature>
<evidence type="ECO:0000313" key="2">
    <source>
        <dbReference type="EMBL" id="KAF2903553.1"/>
    </source>
</evidence>
<feature type="region of interest" description="Disordered" evidence="1">
    <location>
        <begin position="1"/>
        <end position="28"/>
    </location>
</feature>
<dbReference type="EMBL" id="VTPC01000996">
    <property type="protein sequence ID" value="KAF2903553.1"/>
    <property type="molecule type" value="Genomic_DNA"/>
</dbReference>
<dbReference type="Proteomes" id="UP000801492">
    <property type="component" value="Unassembled WGS sequence"/>
</dbReference>
<sequence>MHEVTESSRNTTESNVVDMEAPSTSASVSKANRSSIFKKYLSPARFDCSTPRESLNAFNQTDILDVSDDAEASSSLKNLDILEKSEFCTPVDSLNTLEDADILDSTVEKESNITSTEEAEKMFTPGRRSKRSSSLQSTPVQSARRSTRRNSVSTSLNKANILSEASTSKEDPQPTISKDAQSEQIKNQDKNNIASTSASPFRRKRSTSLDTKDVPLRKRILRSSSIDAELKSEEATPSPRTRNCRASSAVLNKEGDVKIQNMRNLRSAVELPVIEEIPRGDKNEESEVKKSYKSKSVKSSRSESETTPKQSRKSKSTIAAVTKSNLEEYSTSRRLTRRQAELLKKTLESSEINVGLPQIQEEQSGSESDNSEGHERGPNIGKIDPIKLLDKPNFEGKPDSDEERNIQRSPSSSVPESPVGSQTRKLRSHSSMSNTSPASEDSRTERKELKSVKRVISGKYSTRRQRSKSIDTKFEDRPSPPKLRRTRKGSKESESNSDVSHISKAQSLVETRKATAVGKRTRSNSLHLDQPELVESPLRRSERRSLLPKSELPKIDEETSAASGSTRNLRKRNLAK</sequence>
<dbReference type="AlphaFoldDB" id="A0A8K0GN03"/>
<name>A0A8K0GN03_IGNLU</name>
<feature type="compositionally biased region" description="Basic and acidic residues" evidence="1">
    <location>
        <begin position="440"/>
        <end position="451"/>
    </location>
</feature>
<feature type="compositionally biased region" description="Basic and acidic residues" evidence="1">
    <location>
        <begin position="338"/>
        <end position="348"/>
    </location>
</feature>
<reference evidence="2" key="1">
    <citation type="submission" date="2019-08" db="EMBL/GenBank/DDBJ databases">
        <title>The genome of the North American firefly Photinus pyralis.</title>
        <authorList>
            <consortium name="Photinus pyralis genome working group"/>
            <person name="Fallon T.R."/>
            <person name="Sander Lower S.E."/>
            <person name="Weng J.-K."/>
        </authorList>
    </citation>
    <scope>NUCLEOTIDE SEQUENCE</scope>
    <source>
        <strain evidence="2">TRF0915ILg1</strain>
        <tissue evidence="2">Whole body</tissue>
    </source>
</reference>
<feature type="region of interest" description="Disordered" evidence="1">
    <location>
        <begin position="272"/>
        <end position="576"/>
    </location>
</feature>
<feature type="compositionally biased region" description="Polar residues" evidence="1">
    <location>
        <begin position="174"/>
        <end position="199"/>
    </location>
</feature>